<name>A0A9P3EZR0_9EURO</name>
<dbReference type="PROSITE" id="PS50088">
    <property type="entry name" value="ANK_REPEAT"/>
    <property type="match status" value="2"/>
</dbReference>
<evidence type="ECO:0000256" key="2">
    <source>
        <dbReference type="ARBA" id="ARBA00023043"/>
    </source>
</evidence>
<dbReference type="Proteomes" id="UP001043456">
    <property type="component" value="Unassembled WGS sequence"/>
</dbReference>
<dbReference type="PANTHER" id="PTHR24198">
    <property type="entry name" value="ANKYRIN REPEAT AND PROTEIN KINASE DOMAIN-CONTAINING PROTEIN"/>
    <property type="match status" value="1"/>
</dbReference>
<dbReference type="PROSITE" id="PS50297">
    <property type="entry name" value="ANK_REP_REGION"/>
    <property type="match status" value="1"/>
</dbReference>
<dbReference type="GeneID" id="67009314"/>
<organism evidence="4 5">
    <name type="scientific">Aspergillus pseudoviridinutans</name>
    <dbReference type="NCBI Taxonomy" id="1517512"/>
    <lineage>
        <taxon>Eukaryota</taxon>
        <taxon>Fungi</taxon>
        <taxon>Dikarya</taxon>
        <taxon>Ascomycota</taxon>
        <taxon>Pezizomycotina</taxon>
        <taxon>Eurotiomycetes</taxon>
        <taxon>Eurotiomycetidae</taxon>
        <taxon>Eurotiales</taxon>
        <taxon>Aspergillaceae</taxon>
        <taxon>Aspergillus</taxon>
        <taxon>Aspergillus subgen. Fumigati</taxon>
    </lineage>
</organism>
<dbReference type="OrthoDB" id="4772757at2759"/>
<dbReference type="AlphaFoldDB" id="A0A9P3EZR0"/>
<proteinExistence type="predicted"/>
<accession>A0A9P3EZR0</accession>
<evidence type="ECO:0000313" key="4">
    <source>
        <dbReference type="EMBL" id="GIJ91732.1"/>
    </source>
</evidence>
<dbReference type="Gene3D" id="1.25.40.20">
    <property type="entry name" value="Ankyrin repeat-containing domain"/>
    <property type="match status" value="1"/>
</dbReference>
<evidence type="ECO:0000256" key="1">
    <source>
        <dbReference type="ARBA" id="ARBA00022737"/>
    </source>
</evidence>
<evidence type="ECO:0000313" key="5">
    <source>
        <dbReference type="Proteomes" id="UP001043456"/>
    </source>
</evidence>
<evidence type="ECO:0000256" key="3">
    <source>
        <dbReference type="PROSITE-ProRule" id="PRU00023"/>
    </source>
</evidence>
<evidence type="ECO:0008006" key="6">
    <source>
        <dbReference type="Google" id="ProtNLM"/>
    </source>
</evidence>
<gene>
    <name evidence="4" type="ORF">Asppvi_010704</name>
</gene>
<sequence length="394" mass="44168">MTQLDLLPLELLRHIVKCLSNQRDLNTLLRTNRNLYHLLHVFLCQYNIQHHQSSALLWAARNGDANLIIKLLDAGANIAAFETSNVNPLLLAAQEGHIATLKTMLSETRPGRACSPAQLRSVLHWAIRSHDGDVTELMIENQAPLDPEGVGREALSALGVAVASHYDSIIPRLLKEGARPGPEECPCPLENAIYTDQRQVVELLLKSGIQLESDESLCHIAGQNNQHLLQLLINYGLDIELFGHAALFTAIMHGQYEMVELLIEKGANPHLTYELFARDGEVHRYSSVGFAIYFGHLDILKLLLAKGVHPEKCDLHLAMKKGDKQKVALLSEFSYEGIPEKEDMSTYVKWQLRERCEKNPDFHRMGTRPFLIEPANSEELSGCLHSYITLASNK</sequence>
<comment type="caution">
    <text evidence="4">The sequence shown here is derived from an EMBL/GenBank/DDBJ whole genome shotgun (WGS) entry which is preliminary data.</text>
</comment>
<reference evidence="4 5" key="1">
    <citation type="submission" date="2018-10" db="EMBL/GenBank/DDBJ databases">
        <title>Pan-genome distribution and transcriptional activeness of fungal secondary metabolism genes in Aspergillus section Fumigati.</title>
        <authorList>
            <person name="Takahashi H."/>
            <person name="Umemura M."/>
            <person name="Ninomiya A."/>
            <person name="Kusuya Y."/>
            <person name="Urayama S."/>
            <person name="Shimizu M."/>
            <person name="Watanabe A."/>
            <person name="Kamei K."/>
            <person name="Yaguchi T."/>
            <person name="Hagiwara D."/>
        </authorList>
    </citation>
    <scope>NUCLEOTIDE SEQUENCE [LARGE SCALE GENOMIC DNA]</scope>
    <source>
        <strain evidence="4 5">IFM 55266</strain>
    </source>
</reference>
<dbReference type="RefSeq" id="XP_043162478.1">
    <property type="nucleotide sequence ID" value="XM_043306543.1"/>
</dbReference>
<keyword evidence="5" id="KW-1185">Reference proteome</keyword>
<dbReference type="Pfam" id="PF12796">
    <property type="entry name" value="Ank_2"/>
    <property type="match status" value="1"/>
</dbReference>
<feature type="repeat" description="ANK" evidence="3">
    <location>
        <begin position="242"/>
        <end position="274"/>
    </location>
</feature>
<dbReference type="SUPFAM" id="SSF48403">
    <property type="entry name" value="Ankyrin repeat"/>
    <property type="match status" value="1"/>
</dbReference>
<keyword evidence="1" id="KW-0677">Repeat</keyword>
<dbReference type="EMBL" id="BHVY01000008">
    <property type="protein sequence ID" value="GIJ91732.1"/>
    <property type="molecule type" value="Genomic_DNA"/>
</dbReference>
<protein>
    <recommendedName>
        <fullName evidence="6">Ankyrin repeat-containing domain protein</fullName>
    </recommendedName>
</protein>
<dbReference type="InterPro" id="IPR002110">
    <property type="entry name" value="Ankyrin_rpt"/>
</dbReference>
<keyword evidence="2 3" id="KW-0040">ANK repeat</keyword>
<dbReference type="PANTHER" id="PTHR24198:SF165">
    <property type="entry name" value="ANKYRIN REPEAT-CONTAINING PROTEIN-RELATED"/>
    <property type="match status" value="1"/>
</dbReference>
<dbReference type="InterPro" id="IPR036770">
    <property type="entry name" value="Ankyrin_rpt-contain_sf"/>
</dbReference>
<feature type="repeat" description="ANK" evidence="3">
    <location>
        <begin position="51"/>
        <end position="83"/>
    </location>
</feature>
<dbReference type="SMART" id="SM00248">
    <property type="entry name" value="ANK"/>
    <property type="match status" value="6"/>
</dbReference>